<sequence>MIASLKKRYLESNVTQGFVALYTGKTISNIAISLFGMFLPIFLYKLYGGDFNFVALYFLVGYLLYGFSIPFGAFFLNHHGFNRSLRLSTFFGASTFVLLYFVTPANAWYLIPVQILATTIYRLLFWLPYHVDFAEFSDANKRGSEIGVFEATLNIIGVVTPLLAGFIITQYGFGVLFIIATMIFLLSLIPYHFIPEIREKFTWTYRQTVRQLFAKKHRGITLAFMADGAEEVVGFIVWPIVIYELLKGNILQIGIISTIVVGSTIVLQLFVGRHSNERATQERILRYGSFFASLAWLLKIFVITALQIFVVDAYHKLTKIMMRIPFAAMTYELVADRGHYIDEHTVLYEMAINMGRVAMISIILVMTLFMPLQWTFIFGAIASILLNFLRVRHSKFTPHRR</sequence>
<organism evidence="2 3">
    <name type="scientific">Candidatus Wolfebacteria bacterium GW2011_GWA2_47_9b</name>
    <dbReference type="NCBI Taxonomy" id="1619005"/>
    <lineage>
        <taxon>Bacteria</taxon>
        <taxon>Candidatus Wolfeibacteriota</taxon>
    </lineage>
</organism>
<feature type="transmembrane region" description="Helical" evidence="1">
    <location>
        <begin position="27"/>
        <end position="47"/>
    </location>
</feature>
<comment type="caution">
    <text evidence="2">The sequence shown here is derived from an EMBL/GenBank/DDBJ whole genome shotgun (WGS) entry which is preliminary data.</text>
</comment>
<dbReference type="PANTHER" id="PTHR23526">
    <property type="entry name" value="INTEGRAL MEMBRANE TRANSPORT PROTEIN-RELATED"/>
    <property type="match status" value="1"/>
</dbReference>
<feature type="transmembrane region" description="Helical" evidence="1">
    <location>
        <begin position="249"/>
        <end position="272"/>
    </location>
</feature>
<dbReference type="Pfam" id="PF07690">
    <property type="entry name" value="MFS_1"/>
    <property type="match status" value="1"/>
</dbReference>
<dbReference type="Proteomes" id="UP000033882">
    <property type="component" value="Unassembled WGS sequence"/>
</dbReference>
<feature type="transmembrane region" description="Helical" evidence="1">
    <location>
        <begin position="174"/>
        <end position="194"/>
    </location>
</feature>
<reference evidence="2 3" key="1">
    <citation type="journal article" date="2015" name="Nature">
        <title>rRNA introns, odd ribosomes, and small enigmatic genomes across a large radiation of phyla.</title>
        <authorList>
            <person name="Brown C.T."/>
            <person name="Hug L.A."/>
            <person name="Thomas B.C."/>
            <person name="Sharon I."/>
            <person name="Castelle C.J."/>
            <person name="Singh A."/>
            <person name="Wilkins M.J."/>
            <person name="Williams K.H."/>
            <person name="Banfield J.F."/>
        </authorList>
    </citation>
    <scope>NUCLEOTIDE SEQUENCE [LARGE SCALE GENOMIC DNA]</scope>
</reference>
<protein>
    <submittedName>
        <fullName evidence="2">Major facilitator superfamily</fullName>
    </submittedName>
</protein>
<evidence type="ECO:0000313" key="2">
    <source>
        <dbReference type="EMBL" id="KKU89407.1"/>
    </source>
</evidence>
<feature type="transmembrane region" description="Helical" evidence="1">
    <location>
        <begin position="284"/>
        <end position="311"/>
    </location>
</feature>
<keyword evidence="1" id="KW-1133">Transmembrane helix</keyword>
<dbReference type="Gene3D" id="1.20.1250.20">
    <property type="entry name" value="MFS general substrate transporter like domains"/>
    <property type="match status" value="1"/>
</dbReference>
<name>A0A0G1U5P1_9BACT</name>
<proteinExistence type="predicted"/>
<dbReference type="InterPro" id="IPR036259">
    <property type="entry name" value="MFS_trans_sf"/>
</dbReference>
<dbReference type="GO" id="GO:0022857">
    <property type="term" value="F:transmembrane transporter activity"/>
    <property type="evidence" value="ECO:0007669"/>
    <property type="project" value="InterPro"/>
</dbReference>
<keyword evidence="1" id="KW-0812">Transmembrane</keyword>
<evidence type="ECO:0000256" key="1">
    <source>
        <dbReference type="SAM" id="Phobius"/>
    </source>
</evidence>
<feature type="transmembrane region" description="Helical" evidence="1">
    <location>
        <begin position="53"/>
        <end position="77"/>
    </location>
</feature>
<dbReference type="InterPro" id="IPR011701">
    <property type="entry name" value="MFS"/>
</dbReference>
<evidence type="ECO:0000313" key="3">
    <source>
        <dbReference type="Proteomes" id="UP000033882"/>
    </source>
</evidence>
<dbReference type="EMBL" id="LCPB01000014">
    <property type="protein sequence ID" value="KKU89407.1"/>
    <property type="molecule type" value="Genomic_DNA"/>
</dbReference>
<dbReference type="InterPro" id="IPR052528">
    <property type="entry name" value="Sugar_transport-like"/>
</dbReference>
<keyword evidence="1" id="KW-0472">Membrane</keyword>
<feature type="transmembrane region" description="Helical" evidence="1">
    <location>
        <begin position="148"/>
        <end position="168"/>
    </location>
</feature>
<feature type="transmembrane region" description="Helical" evidence="1">
    <location>
        <begin position="372"/>
        <end position="391"/>
    </location>
</feature>
<gene>
    <name evidence="2" type="ORF">UY19_C0014G0007</name>
</gene>
<accession>A0A0G1U5P1</accession>
<dbReference type="AlphaFoldDB" id="A0A0G1U5P1"/>
<dbReference type="PANTHER" id="PTHR23526:SF2">
    <property type="entry name" value="MAJOR FACILITATOR SUPERFAMILY (MFS) PROFILE DOMAIN-CONTAINING PROTEIN"/>
    <property type="match status" value="1"/>
</dbReference>
<dbReference type="SUPFAM" id="SSF103473">
    <property type="entry name" value="MFS general substrate transporter"/>
    <property type="match status" value="1"/>
</dbReference>